<dbReference type="SUPFAM" id="SSF48208">
    <property type="entry name" value="Six-hairpin glycosidases"/>
    <property type="match status" value="1"/>
</dbReference>
<dbReference type="Gene3D" id="1.50.10.10">
    <property type="match status" value="1"/>
</dbReference>
<dbReference type="InterPro" id="IPR008902">
    <property type="entry name" value="Rhamnosid_concanavalin"/>
</dbReference>
<keyword evidence="3" id="KW-0378">Hydrolase</keyword>
<dbReference type="Pfam" id="PF08531">
    <property type="entry name" value="Bac_rhamnosid_N"/>
    <property type="match status" value="1"/>
</dbReference>
<evidence type="ECO:0000259" key="6">
    <source>
        <dbReference type="Pfam" id="PF08531"/>
    </source>
</evidence>
<dbReference type="Proteomes" id="UP000184406">
    <property type="component" value="Unassembled WGS sequence"/>
</dbReference>
<dbReference type="AlphaFoldDB" id="A0A1M5EA43"/>
<dbReference type="Gene3D" id="2.60.420.10">
    <property type="entry name" value="Maltose phosphorylase, domain 3"/>
    <property type="match status" value="1"/>
</dbReference>
<dbReference type="PROSITE" id="PS51257">
    <property type="entry name" value="PROKAR_LIPOPROTEIN"/>
    <property type="match status" value="1"/>
</dbReference>
<evidence type="ECO:0000313" key="9">
    <source>
        <dbReference type="EMBL" id="SHF76004.1"/>
    </source>
</evidence>
<dbReference type="PANTHER" id="PTHR33307:SF6">
    <property type="entry name" value="ALPHA-RHAMNOSIDASE (EUROFUNG)-RELATED"/>
    <property type="match status" value="1"/>
</dbReference>
<evidence type="ECO:0000259" key="7">
    <source>
        <dbReference type="Pfam" id="PF17389"/>
    </source>
</evidence>
<evidence type="ECO:0000313" key="10">
    <source>
        <dbReference type="Proteomes" id="UP000184406"/>
    </source>
</evidence>
<dbReference type="PANTHER" id="PTHR33307">
    <property type="entry name" value="ALPHA-RHAMNOSIDASE (EUROFUNG)"/>
    <property type="match status" value="1"/>
</dbReference>
<gene>
    <name evidence="9" type="ORF">SAMN03080594_10747</name>
</gene>
<evidence type="ECO:0000256" key="1">
    <source>
        <dbReference type="ARBA" id="ARBA00001445"/>
    </source>
</evidence>
<dbReference type="EC" id="3.2.1.40" evidence="2"/>
<organism evidence="9 10">
    <name type="scientific">Arenibacter palladensis</name>
    <dbReference type="NCBI Taxonomy" id="237373"/>
    <lineage>
        <taxon>Bacteria</taxon>
        <taxon>Pseudomonadati</taxon>
        <taxon>Bacteroidota</taxon>
        <taxon>Flavobacteriia</taxon>
        <taxon>Flavobacteriales</taxon>
        <taxon>Flavobacteriaceae</taxon>
        <taxon>Arenibacter</taxon>
    </lineage>
</organism>
<dbReference type="Pfam" id="PF17389">
    <property type="entry name" value="Bac_rhamnosid6H"/>
    <property type="match status" value="1"/>
</dbReference>
<feature type="transmembrane region" description="Helical" evidence="4">
    <location>
        <begin position="15"/>
        <end position="35"/>
    </location>
</feature>
<dbReference type="Gene3D" id="2.60.120.260">
    <property type="entry name" value="Galactose-binding domain-like"/>
    <property type="match status" value="2"/>
</dbReference>
<dbReference type="RefSeq" id="WP_072863834.1">
    <property type="nucleotide sequence ID" value="NZ_FQUX01000007.1"/>
</dbReference>
<dbReference type="GO" id="GO:0005975">
    <property type="term" value="P:carbohydrate metabolic process"/>
    <property type="evidence" value="ECO:0007669"/>
    <property type="project" value="InterPro"/>
</dbReference>
<comment type="catalytic activity">
    <reaction evidence="1">
        <text>Hydrolysis of terminal non-reducing alpha-L-rhamnose residues in alpha-L-rhamnosides.</text>
        <dbReference type="EC" id="3.2.1.40"/>
    </reaction>
</comment>
<dbReference type="InterPro" id="IPR012341">
    <property type="entry name" value="6hp_glycosidase-like_sf"/>
</dbReference>
<reference evidence="10" key="1">
    <citation type="submission" date="2016-11" db="EMBL/GenBank/DDBJ databases">
        <authorList>
            <person name="Varghese N."/>
            <person name="Submissions S."/>
        </authorList>
    </citation>
    <scope>NUCLEOTIDE SEQUENCE [LARGE SCALE GENOMIC DNA]</scope>
    <source>
        <strain evidence="10">DSM 17539</strain>
    </source>
</reference>
<dbReference type="EMBL" id="FQUX01000007">
    <property type="protein sequence ID" value="SHF76004.1"/>
    <property type="molecule type" value="Genomic_DNA"/>
</dbReference>
<evidence type="ECO:0000256" key="2">
    <source>
        <dbReference type="ARBA" id="ARBA00012652"/>
    </source>
</evidence>
<proteinExistence type="predicted"/>
<dbReference type="Pfam" id="PF17390">
    <property type="entry name" value="Bac_rhamnosid_C"/>
    <property type="match status" value="1"/>
</dbReference>
<feature type="domain" description="Bacterial alpha-L-rhamnosidase N-terminal" evidence="6">
    <location>
        <begin position="112"/>
        <end position="285"/>
    </location>
</feature>
<evidence type="ECO:0000256" key="3">
    <source>
        <dbReference type="ARBA" id="ARBA00022801"/>
    </source>
</evidence>
<name>A0A1M5EA43_9FLAO</name>
<protein>
    <recommendedName>
        <fullName evidence="2">alpha-L-rhamnosidase</fullName>
        <ecNumber evidence="2">3.2.1.40</ecNumber>
    </recommendedName>
</protein>
<evidence type="ECO:0000259" key="5">
    <source>
        <dbReference type="Pfam" id="PF05592"/>
    </source>
</evidence>
<sequence>MTKNNLKSKIKDLRYNLILMITILVGCHIALFGLYNSSDQNSEHSGELAATDYKEIENSPQLKENEFLSLNTKDFDNALWITDNRSLPKKDSLFYLDHPAPIFRKEFKAQGKIKKATLYITSAGYYKGSINGAPIGKNVLDPAWTDYSKRTYYAEYDITSQIKKGNNSLGVSLGNGFYNPLPLRKWGRRNLRKDLSVGKPTFIANLVLQYQNGDSQSIITDSSWKYSYGPIIRNSVYLGTVYDARQEIKGWQLPGFTDTSWSSAIIGNSPGGDLQKAFFPPVQVTKTITPVAVTSPENGVHIVDMGVNFTGTYKIKLSGKIGDTIKFRFGERIYENGTLNPMTTVIGQIKRKGVGGPGAPEIAWQTDTYVIGKDSPAWFEPEFTYHVYRYMEIKGLNKAPEISDIQGLAIHTNVENAGDFTSSSELLNKIQEITERTFLANLVSVQSDCAAREKFGYGGDLNATSESYINNYDMKGIYRKTVYDWLDAMKDSSFVDTAPFAGVQYCGISWESAYLTTQYYLYLYYNDTDFVKELYNTNIKWMEKVSKIHPEGMVNKGLSDHESLEPVPVQLTGTAHYLQCAEIMETFAEVMDDKENKSKYGQLADHLRTLIKNEFWDKPVNGKINRQTLFSTLLYHNIVPKNELVAAKDSLQKALYSGPNGHLNTGIFGTKYALEAISKNISPEEVYKVVNSKIYPGWGFMVDNGATTIWETWKESDGVFSNSHPMFGSVSEWFYRWLGGIQPDPENPGFKKFVLSPSTPAGLEFVNTKYESPYGTIVSNWMKESLGTYRYEMTIPKNSIGMVNLREVASKEISITKNGEPLKNNSIQNLETGKFELNEGVYSIVVSTK</sequence>
<feature type="domain" description="Alpha-L-rhamnosidase six-hairpin glycosidase" evidence="7">
    <location>
        <begin position="416"/>
        <end position="736"/>
    </location>
</feature>
<keyword evidence="10" id="KW-1185">Reference proteome</keyword>
<feature type="domain" description="Alpha-L-rhamnosidase C-terminal" evidence="8">
    <location>
        <begin position="740"/>
        <end position="818"/>
    </location>
</feature>
<dbReference type="InterPro" id="IPR013737">
    <property type="entry name" value="Bac_rhamnosid_N"/>
</dbReference>
<accession>A0A1M5EA43</accession>
<dbReference type="GO" id="GO:0030596">
    <property type="term" value="F:alpha-L-rhamnosidase activity"/>
    <property type="evidence" value="ECO:0007669"/>
    <property type="project" value="UniProtKB-EC"/>
</dbReference>
<dbReference type="InterPro" id="IPR008928">
    <property type="entry name" value="6-hairpin_glycosidase_sf"/>
</dbReference>
<dbReference type="InterPro" id="IPR035396">
    <property type="entry name" value="Bac_rhamnosid6H"/>
</dbReference>
<dbReference type="InterPro" id="IPR035398">
    <property type="entry name" value="Bac_rhamnosid_C"/>
</dbReference>
<keyword evidence="4" id="KW-0472">Membrane</keyword>
<evidence type="ECO:0000256" key="4">
    <source>
        <dbReference type="SAM" id="Phobius"/>
    </source>
</evidence>
<keyword evidence="4" id="KW-0812">Transmembrane</keyword>
<feature type="domain" description="Alpha-L-rhamnosidase concanavalin-like" evidence="5">
    <location>
        <begin position="297"/>
        <end position="411"/>
    </location>
</feature>
<dbReference type="Pfam" id="PF05592">
    <property type="entry name" value="Bac_rhamnosid"/>
    <property type="match status" value="1"/>
</dbReference>
<keyword evidence="4" id="KW-1133">Transmembrane helix</keyword>
<dbReference type="InterPro" id="IPR016007">
    <property type="entry name" value="Alpha_rhamnosid"/>
</dbReference>
<evidence type="ECO:0000259" key="8">
    <source>
        <dbReference type="Pfam" id="PF17390"/>
    </source>
</evidence>